<evidence type="ECO:0000313" key="1">
    <source>
        <dbReference type="EMBL" id="KAF7255404.1"/>
    </source>
</evidence>
<keyword evidence="2" id="KW-1185">Reference proteome</keyword>
<evidence type="ECO:0008006" key="3">
    <source>
        <dbReference type="Google" id="ProtNLM"/>
    </source>
</evidence>
<dbReference type="Proteomes" id="UP000822476">
    <property type="component" value="Unassembled WGS sequence"/>
</dbReference>
<protein>
    <recommendedName>
        <fullName evidence="3">Reverse transcriptase</fullName>
    </recommendedName>
</protein>
<dbReference type="AlphaFoldDB" id="A0A8S9YKS2"/>
<reference evidence="1" key="1">
    <citation type="submission" date="2019-07" db="EMBL/GenBank/DDBJ databases">
        <title>Annotation for the trematode Paragonimus miyazaki's.</title>
        <authorList>
            <person name="Choi Y.-J."/>
        </authorList>
    </citation>
    <scope>NUCLEOTIDE SEQUENCE</scope>
    <source>
        <strain evidence="1">Japan</strain>
    </source>
</reference>
<proteinExistence type="predicted"/>
<gene>
    <name evidence="1" type="ORF">EG68_07037</name>
</gene>
<organism evidence="1 2">
    <name type="scientific">Paragonimus skrjabini miyazakii</name>
    <dbReference type="NCBI Taxonomy" id="59628"/>
    <lineage>
        <taxon>Eukaryota</taxon>
        <taxon>Metazoa</taxon>
        <taxon>Spiralia</taxon>
        <taxon>Lophotrochozoa</taxon>
        <taxon>Platyhelminthes</taxon>
        <taxon>Trematoda</taxon>
        <taxon>Digenea</taxon>
        <taxon>Plagiorchiida</taxon>
        <taxon>Troglotremata</taxon>
        <taxon>Troglotrematidae</taxon>
        <taxon>Paragonimus</taxon>
    </lineage>
</organism>
<evidence type="ECO:0000313" key="2">
    <source>
        <dbReference type="Proteomes" id="UP000822476"/>
    </source>
</evidence>
<sequence>MVSDKLRRRLAYAALQKLYAKRRRDAARVVIEGKWDELSSEGQELPLGTLEYWKSVLGREGQRDPRRPLSGESLAALVESFTIDETRAALRAMRNDTAPGLDGLTTRDIKSYPIGVFTGYLNLLYLSASPPAHLLDARIKLLPKLQEKLLIAQQLLARAGMTINTQKSISLRLAASAKAKQLVLVPSGFQLDGVTLPVMGPTHRVRYLGLDFT</sequence>
<name>A0A8S9YKS2_9TREM</name>
<dbReference type="EMBL" id="JTDE01004009">
    <property type="protein sequence ID" value="KAF7255404.1"/>
    <property type="molecule type" value="Genomic_DNA"/>
</dbReference>
<dbReference type="OrthoDB" id="6627613at2759"/>
<accession>A0A8S9YKS2</accession>
<comment type="caution">
    <text evidence="1">The sequence shown here is derived from an EMBL/GenBank/DDBJ whole genome shotgun (WGS) entry which is preliminary data.</text>
</comment>